<keyword evidence="6" id="KW-0235">DNA replication</keyword>
<dbReference type="PROSITE" id="PS52020">
    <property type="entry name" value="CRESS_DNA_REP"/>
    <property type="match status" value="1"/>
</dbReference>
<keyword evidence="9 16" id="KW-0547">Nucleotide-binding</keyword>
<dbReference type="PRINTS" id="PR00228">
    <property type="entry name" value="GEMCOATCLVL1"/>
</dbReference>
<dbReference type="GO" id="GO:0016888">
    <property type="term" value="F:DNA endonuclease activity, producing 5'-phosphomonoesters"/>
    <property type="evidence" value="ECO:0007669"/>
    <property type="project" value="InterPro"/>
</dbReference>
<evidence type="ECO:0000313" key="18">
    <source>
        <dbReference type="EMBL" id="AVY03271.1"/>
    </source>
</evidence>
<dbReference type="Pfam" id="PF08283">
    <property type="entry name" value="Gemini_AL1_M"/>
    <property type="match status" value="1"/>
</dbReference>
<dbReference type="Proteomes" id="UP000290728">
    <property type="component" value="Segment"/>
</dbReference>
<comment type="subunit">
    <text evidence="16">Homooligomer.</text>
</comment>
<evidence type="ECO:0000256" key="13">
    <source>
        <dbReference type="ARBA" id="ARBA00023125"/>
    </source>
</evidence>
<evidence type="ECO:0000256" key="4">
    <source>
        <dbReference type="ARBA" id="ARBA00022679"/>
    </source>
</evidence>
<evidence type="ECO:0000256" key="12">
    <source>
        <dbReference type="ARBA" id="ARBA00023124"/>
    </source>
</evidence>
<evidence type="ECO:0000256" key="2">
    <source>
        <dbReference type="ARBA" id="ARBA00006240"/>
    </source>
</evidence>
<evidence type="ECO:0000256" key="7">
    <source>
        <dbReference type="ARBA" id="ARBA00022722"/>
    </source>
</evidence>
<dbReference type="GO" id="GO:0005524">
    <property type="term" value="F:ATP binding"/>
    <property type="evidence" value="ECO:0007669"/>
    <property type="project" value="UniProtKB-KW"/>
</dbReference>
<dbReference type="EC" id="3.1.21.-" evidence="16"/>
<keyword evidence="12 16" id="KW-0190">Covalent protein-DNA linkage</keyword>
<feature type="binding site" evidence="15">
    <location>
        <position position="57"/>
    </location>
    <ligand>
        <name>a divalent metal cation</name>
        <dbReference type="ChEBI" id="CHEBI:60240"/>
    </ligand>
</feature>
<keyword evidence="16" id="KW-0067">ATP-binding</keyword>
<feature type="active site" description="For DNA cleavage activity" evidence="14">
    <location>
        <position position="104"/>
    </location>
</feature>
<dbReference type="GO" id="GO:0005198">
    <property type="term" value="F:structural molecule activity"/>
    <property type="evidence" value="ECO:0007669"/>
    <property type="project" value="InterPro"/>
</dbReference>
<sequence length="279" mass="33114">MPSTSNFRFSAKNIFLTFAQCFLPKEYILNFLKSKPSSFDIFFICVCFETHQNGDPHIHAMVQMRRRLDTTNPRFFDIKDELHDNRIFHPPFEPLRSPAASYRYIRKDNDFIEEGDFSTSRRPPSRDLQTIWRDILQISTDEDTFYRMVKEHRPMDYVLRWPAIQSFARDHFQRRFVPYTPQFIDFPNLPHHVRAWANRNILCVSTEFVRINLCFDCRAHLLTESEIPIRSMHYYYCDACRSPTQSPTGPSPSSSVDLLARERLAGPDLWDYITTPPDR</sequence>
<dbReference type="OrthoDB" id="9195at10239"/>
<dbReference type="InterPro" id="IPR001301">
    <property type="entry name" value="Gemini_AL1_CLV"/>
</dbReference>
<dbReference type="PRINTS" id="PR00227">
    <property type="entry name" value="GEMCOATAL1"/>
</dbReference>
<evidence type="ECO:0000256" key="1">
    <source>
        <dbReference type="ARBA" id="ARBA00004147"/>
    </source>
</evidence>
<evidence type="ECO:0000256" key="14">
    <source>
        <dbReference type="PIRSR" id="PIRSR601191-1"/>
    </source>
</evidence>
<evidence type="ECO:0000256" key="16">
    <source>
        <dbReference type="RuleBase" id="RU361249"/>
    </source>
</evidence>
<evidence type="ECO:0000256" key="11">
    <source>
        <dbReference type="ARBA" id="ARBA00022801"/>
    </source>
</evidence>
<dbReference type="Gene3D" id="3.40.1310.20">
    <property type="match status" value="1"/>
</dbReference>
<evidence type="ECO:0000313" key="19">
    <source>
        <dbReference type="Proteomes" id="UP000290728"/>
    </source>
</evidence>
<keyword evidence="4 16" id="KW-0808">Transferase</keyword>
<comment type="cofactor">
    <cofactor evidence="16">
        <name>Mn(2+)</name>
        <dbReference type="ChEBI" id="CHEBI:29035"/>
    </cofactor>
</comment>
<proteinExistence type="inferred from homology"/>
<dbReference type="GO" id="GO:0046872">
    <property type="term" value="F:metal ion binding"/>
    <property type="evidence" value="ECO:0007669"/>
    <property type="project" value="UniProtKB-KW"/>
</dbReference>
<comment type="similarity">
    <text evidence="2 16">Belongs to the geminiviridae Rep protein family.</text>
</comment>
<dbReference type="GO" id="GO:0003677">
    <property type="term" value="F:DNA binding"/>
    <property type="evidence" value="ECO:0007669"/>
    <property type="project" value="UniProtKB-KW"/>
</dbReference>
<keyword evidence="3 16" id="KW-1048">Host nucleus</keyword>
<dbReference type="InterPro" id="IPR001191">
    <property type="entry name" value="Gemini_AL1_REP"/>
</dbReference>
<dbReference type="GO" id="GO:0016779">
    <property type="term" value="F:nucleotidyltransferase activity"/>
    <property type="evidence" value="ECO:0007669"/>
    <property type="project" value="UniProtKB-KW"/>
</dbReference>
<dbReference type="InterPro" id="IPR049912">
    <property type="entry name" value="CRESS_DNA_REP"/>
</dbReference>
<feature type="domain" description="CRESS-DNA virus Rep endonuclease" evidence="17">
    <location>
        <begin position="8"/>
        <end position="117"/>
    </location>
</feature>
<organism evidence="18">
    <name type="scientific">Passion fruit chlorotic mottle virus</name>
    <dbReference type="NCBI Taxonomy" id="2162638"/>
    <lineage>
        <taxon>Viruses</taxon>
        <taxon>Monodnaviria</taxon>
        <taxon>Shotokuvirae</taxon>
        <taxon>Cressdnaviricota</taxon>
        <taxon>Repensiviricetes</taxon>
        <taxon>Geplafuvirales</taxon>
        <taxon>Geminiviridae</taxon>
        <taxon>Citlodavirus</taxon>
        <taxon>Citlodavirus passiflorae</taxon>
    </lineage>
</organism>
<keyword evidence="13 16" id="KW-0238">DNA-binding</keyword>
<dbReference type="KEGG" id="vg:41702026"/>
<dbReference type="GO" id="GO:0004386">
    <property type="term" value="F:helicase activity"/>
    <property type="evidence" value="ECO:0007669"/>
    <property type="project" value="UniProtKB-KW"/>
</dbReference>
<keyword evidence="10 16" id="KW-0255">Endonuclease</keyword>
<feature type="binding site" evidence="15">
    <location>
        <position position="108"/>
    </location>
    <ligand>
        <name>a divalent metal cation</name>
        <dbReference type="ChEBI" id="CHEBI:60240"/>
    </ligand>
</feature>
<dbReference type="GO" id="GO:0006260">
    <property type="term" value="P:DNA replication"/>
    <property type="evidence" value="ECO:0007669"/>
    <property type="project" value="UniProtKB-KW"/>
</dbReference>
<evidence type="ECO:0000256" key="15">
    <source>
        <dbReference type="PIRSR" id="PIRSR601191-2"/>
    </source>
</evidence>
<keyword evidence="5 16" id="KW-0548">Nucleotidyltransferase</keyword>
<evidence type="ECO:0000256" key="3">
    <source>
        <dbReference type="ARBA" id="ARBA00022562"/>
    </source>
</evidence>
<dbReference type="GeneID" id="41702026"/>
<keyword evidence="7 16" id="KW-0540">Nuclease</keyword>
<reference evidence="18" key="1">
    <citation type="journal article" date="2018" name="Viruses">
        <title>Passion Fruit Chlorotic Mottle Virus: Molecular Characterization of a New Divergent Geminivirus in Brazil.</title>
        <authorList>
            <person name="Fontenele R.S."/>
            <person name="Abreu R.A."/>
            <person name="Lamas N.S."/>
            <person name="Alves-Freitas D.M.T."/>
            <person name="Vidal A.H."/>
            <person name="Poppiel R.R."/>
            <person name="Melo F.L."/>
            <person name="Lacorte C."/>
            <person name="Martin D.P."/>
            <person name="Campos M.A."/>
            <person name="Varsani A."/>
            <person name="Ribeiro S.G."/>
        </authorList>
    </citation>
    <scope>NUCLEOTIDE SEQUENCE [LARGE SCALE GENOMIC DNA]</scope>
    <source>
        <strain evidence="18">CDS_MS_BR_2014</strain>
    </source>
</reference>
<keyword evidence="19" id="KW-1185">Reference proteome</keyword>
<comment type="function">
    <text evidence="16">Essential for the replication of viral ssDNA. The closed circular ssDNA genome is first converted to a superhelical dsDNA. Rep binds a specific region at the genome origin of replication. It introduces an endonucleolytic nick within the conserved sequence 5'-TAATATTAC-3' in the intergenic region of the genome present in all geminiviruses, thereby initiating the rolling circle replication (RCR). Following cleavage, binds covalently to the 5'-phosphate of DNA as a tyrosyl ester. The cleavage gives rise to a free 3'-OH that serves as a primer for the cellular DNA polymerase. The polymerase synthesizes the (+) strand DNA by rolling circle mechanism. After one round of replication, a Rep-catalyzed nucleotidyl transfer reaction releases a circular single-stranded virus genome, thereby terminating the replication. Displays origin-specific DNA cleavage, nucleotidyl transferase, ATPase and helicase activities.</text>
</comment>
<feature type="binding site" evidence="15">
    <location>
        <position position="59"/>
    </location>
    <ligand>
        <name>a divalent metal cation</name>
        <dbReference type="ChEBI" id="CHEBI:60240"/>
    </ligand>
</feature>
<keyword evidence="16" id="KW-0347">Helicase</keyword>
<dbReference type="InterPro" id="IPR022692">
    <property type="entry name" value="Gemini_AL1_REP_central"/>
</dbReference>
<evidence type="ECO:0000256" key="5">
    <source>
        <dbReference type="ARBA" id="ARBA00022695"/>
    </source>
</evidence>
<accession>A0A2R4Q8V4</accession>
<keyword evidence="16" id="KW-0511">Multifunctional enzyme</keyword>
<evidence type="ECO:0000256" key="10">
    <source>
        <dbReference type="ARBA" id="ARBA00022759"/>
    </source>
</evidence>
<comment type="subcellular location">
    <subcellularLocation>
        <location evidence="1 16">Host nucleus</location>
    </subcellularLocation>
</comment>
<feature type="binding site" evidence="15">
    <location>
        <position position="49"/>
    </location>
    <ligand>
        <name>a divalent metal cation</name>
        <dbReference type="ChEBI" id="CHEBI:60240"/>
    </ligand>
</feature>
<protein>
    <recommendedName>
        <fullName evidence="16">Replication-associated protein</fullName>
        <shortName evidence="16">Rep</shortName>
        <ecNumber evidence="16">3.1.21.-</ecNumber>
    </recommendedName>
</protein>
<evidence type="ECO:0000256" key="6">
    <source>
        <dbReference type="ARBA" id="ARBA00022705"/>
    </source>
</evidence>
<comment type="domain">
    <text evidence="16">There are 3 rolling circle replication (RCR) motifs. RCR-2 is probably involved in metal coordination. RCR-3 is required for phosphodiester bond cleavage for initiation of RCR.</text>
</comment>
<keyword evidence="8 15" id="KW-0479">Metal-binding</keyword>
<evidence type="ECO:0000256" key="8">
    <source>
        <dbReference type="ARBA" id="ARBA00022723"/>
    </source>
</evidence>
<name>A0A2R4Q8V4_9GEMI</name>
<dbReference type="EMBL" id="MG696802">
    <property type="protein sequence ID" value="AVY03271.1"/>
    <property type="molecule type" value="Genomic_DNA"/>
</dbReference>
<dbReference type="SUPFAM" id="SSF55464">
    <property type="entry name" value="Origin of replication-binding domain, RBD-like"/>
    <property type="match status" value="1"/>
</dbReference>
<evidence type="ECO:0000259" key="17">
    <source>
        <dbReference type="PROSITE" id="PS52020"/>
    </source>
</evidence>
<dbReference type="RefSeq" id="YP_009553197.1">
    <property type="nucleotide sequence ID" value="NC_040706.1"/>
</dbReference>
<dbReference type="GO" id="GO:0042025">
    <property type="term" value="C:host cell nucleus"/>
    <property type="evidence" value="ECO:0007669"/>
    <property type="project" value="UniProtKB-SubCell"/>
</dbReference>
<evidence type="ECO:0000256" key="9">
    <source>
        <dbReference type="ARBA" id="ARBA00022741"/>
    </source>
</evidence>
<dbReference type="Pfam" id="PF00799">
    <property type="entry name" value="Gemini_AL1"/>
    <property type="match status" value="1"/>
</dbReference>
<comment type="cofactor">
    <cofactor evidence="15">
        <name>Mg(2+)</name>
        <dbReference type="ChEBI" id="CHEBI:18420"/>
    </cofactor>
    <cofactor evidence="15">
        <name>Mn(2+)</name>
        <dbReference type="ChEBI" id="CHEBI:29035"/>
    </cofactor>
    <text evidence="15">Divalent metal cations, possibly Mg(2+) or Mn(2+).</text>
</comment>
<keyword evidence="11 16" id="KW-0378">Hydrolase</keyword>